<dbReference type="AlphaFoldDB" id="A0A8T0KVM4"/>
<reference evidence="1 2" key="1">
    <citation type="submission" date="2020-05" db="EMBL/GenBank/DDBJ databases">
        <title>Vigna angularis (adzuki bean) Var. LongXiaoDou No. 4 denovo assembly.</title>
        <authorList>
            <person name="Xiang H."/>
        </authorList>
    </citation>
    <scope>NUCLEOTIDE SEQUENCE [LARGE SCALE GENOMIC DNA]</scope>
    <source>
        <tissue evidence="1">Leaf</tissue>
    </source>
</reference>
<dbReference type="EMBL" id="JABFOF010000002">
    <property type="protein sequence ID" value="KAG2404370.1"/>
    <property type="molecule type" value="Genomic_DNA"/>
</dbReference>
<sequence>MQSLNQFRTVETEKRNDRIILFAPSLLNSGARTLELKIMNERNNNCITDSSA</sequence>
<proteinExistence type="predicted"/>
<organism evidence="1 2">
    <name type="scientific">Phaseolus angularis</name>
    <name type="common">Azuki bean</name>
    <name type="synonym">Vigna angularis</name>
    <dbReference type="NCBI Taxonomy" id="3914"/>
    <lineage>
        <taxon>Eukaryota</taxon>
        <taxon>Viridiplantae</taxon>
        <taxon>Streptophyta</taxon>
        <taxon>Embryophyta</taxon>
        <taxon>Tracheophyta</taxon>
        <taxon>Spermatophyta</taxon>
        <taxon>Magnoliopsida</taxon>
        <taxon>eudicotyledons</taxon>
        <taxon>Gunneridae</taxon>
        <taxon>Pentapetalae</taxon>
        <taxon>rosids</taxon>
        <taxon>fabids</taxon>
        <taxon>Fabales</taxon>
        <taxon>Fabaceae</taxon>
        <taxon>Papilionoideae</taxon>
        <taxon>50 kb inversion clade</taxon>
        <taxon>NPAAA clade</taxon>
        <taxon>indigoferoid/millettioid clade</taxon>
        <taxon>Phaseoleae</taxon>
        <taxon>Vigna</taxon>
    </lineage>
</organism>
<evidence type="ECO:0000313" key="2">
    <source>
        <dbReference type="Proteomes" id="UP000743370"/>
    </source>
</evidence>
<gene>
    <name evidence="1" type="ORF">HKW66_Vig0112920</name>
</gene>
<protein>
    <submittedName>
        <fullName evidence="1">Uncharacterized protein</fullName>
    </submittedName>
</protein>
<comment type="caution">
    <text evidence="1">The sequence shown here is derived from an EMBL/GenBank/DDBJ whole genome shotgun (WGS) entry which is preliminary data.</text>
</comment>
<accession>A0A8T0KVM4</accession>
<evidence type="ECO:0000313" key="1">
    <source>
        <dbReference type="EMBL" id="KAG2404370.1"/>
    </source>
</evidence>
<name>A0A8T0KVM4_PHAAN</name>
<dbReference type="Proteomes" id="UP000743370">
    <property type="component" value="Unassembled WGS sequence"/>
</dbReference>